<feature type="non-terminal residue" evidence="1">
    <location>
        <position position="111"/>
    </location>
</feature>
<accession>A0ABD2BR62</accession>
<dbReference type="EMBL" id="JAUDFV010000064">
    <property type="protein sequence ID" value="KAL2735257.1"/>
    <property type="molecule type" value="Genomic_DNA"/>
</dbReference>
<reference evidence="1 2" key="1">
    <citation type="journal article" date="2024" name="Ann. Entomol. Soc. Am.">
        <title>Genomic analyses of the southern and eastern yellowjacket wasps (Hymenoptera: Vespidae) reveal evolutionary signatures of social life.</title>
        <authorList>
            <person name="Catto M.A."/>
            <person name="Caine P.B."/>
            <person name="Orr S.E."/>
            <person name="Hunt B.G."/>
            <person name="Goodisman M.A.D."/>
        </authorList>
    </citation>
    <scope>NUCLEOTIDE SEQUENCE [LARGE SCALE GENOMIC DNA]</scope>
    <source>
        <strain evidence="1">233</strain>
        <tissue evidence="1">Head and thorax</tissue>
    </source>
</reference>
<sequence length="111" mass="12767">METEGLGSLYGFNNRYPSCGRRYLSPLDEDPRTISPQDSNEFQEFRLKFLEKRVTLHSCSRETFENARVIGGKALKYLLELTDLVVSYELHSRLSSAVSKFLQGRDRSINS</sequence>
<organism evidence="1 2">
    <name type="scientific">Vespula squamosa</name>
    <name type="common">Southern yellow jacket</name>
    <name type="synonym">Wasp</name>
    <dbReference type="NCBI Taxonomy" id="30214"/>
    <lineage>
        <taxon>Eukaryota</taxon>
        <taxon>Metazoa</taxon>
        <taxon>Ecdysozoa</taxon>
        <taxon>Arthropoda</taxon>
        <taxon>Hexapoda</taxon>
        <taxon>Insecta</taxon>
        <taxon>Pterygota</taxon>
        <taxon>Neoptera</taxon>
        <taxon>Endopterygota</taxon>
        <taxon>Hymenoptera</taxon>
        <taxon>Apocrita</taxon>
        <taxon>Aculeata</taxon>
        <taxon>Vespoidea</taxon>
        <taxon>Vespidae</taxon>
        <taxon>Vespinae</taxon>
        <taxon>Vespula</taxon>
    </lineage>
</organism>
<protein>
    <submittedName>
        <fullName evidence="1">Uncharacterized protein</fullName>
    </submittedName>
</protein>
<proteinExistence type="predicted"/>
<dbReference type="Proteomes" id="UP001607302">
    <property type="component" value="Unassembled WGS sequence"/>
</dbReference>
<gene>
    <name evidence="1" type="ORF">V1478_002897</name>
</gene>
<evidence type="ECO:0000313" key="2">
    <source>
        <dbReference type="Proteomes" id="UP001607302"/>
    </source>
</evidence>
<dbReference type="AlphaFoldDB" id="A0ABD2BR62"/>
<comment type="caution">
    <text evidence="1">The sequence shown here is derived from an EMBL/GenBank/DDBJ whole genome shotgun (WGS) entry which is preliminary data.</text>
</comment>
<name>A0ABD2BR62_VESSQ</name>
<evidence type="ECO:0000313" key="1">
    <source>
        <dbReference type="EMBL" id="KAL2735257.1"/>
    </source>
</evidence>
<keyword evidence="2" id="KW-1185">Reference proteome</keyword>